<organism evidence="1">
    <name type="scientific">marine metagenome</name>
    <dbReference type="NCBI Taxonomy" id="408172"/>
    <lineage>
        <taxon>unclassified sequences</taxon>
        <taxon>metagenomes</taxon>
        <taxon>ecological metagenomes</taxon>
    </lineage>
</organism>
<sequence length="53" mass="6222">MKESDQLEGDLRFNNDFRSIYSTIAERWLEVDPDIVSNGNYEQHEFISPLTSN</sequence>
<proteinExistence type="predicted"/>
<dbReference type="AlphaFoldDB" id="A0A382C3C1"/>
<dbReference type="EMBL" id="UINC01032500">
    <property type="protein sequence ID" value="SVB20262.1"/>
    <property type="molecule type" value="Genomic_DNA"/>
</dbReference>
<name>A0A382C3C1_9ZZZZ</name>
<protein>
    <submittedName>
        <fullName evidence="1">Uncharacterized protein</fullName>
    </submittedName>
</protein>
<accession>A0A382C3C1</accession>
<evidence type="ECO:0000313" key="1">
    <source>
        <dbReference type="EMBL" id="SVB20262.1"/>
    </source>
</evidence>
<reference evidence="1" key="1">
    <citation type="submission" date="2018-05" db="EMBL/GenBank/DDBJ databases">
        <authorList>
            <person name="Lanie J.A."/>
            <person name="Ng W.-L."/>
            <person name="Kazmierczak K.M."/>
            <person name="Andrzejewski T.M."/>
            <person name="Davidsen T.M."/>
            <person name="Wayne K.J."/>
            <person name="Tettelin H."/>
            <person name="Glass J.I."/>
            <person name="Rusch D."/>
            <person name="Podicherti R."/>
            <person name="Tsui H.-C.T."/>
            <person name="Winkler M.E."/>
        </authorList>
    </citation>
    <scope>NUCLEOTIDE SEQUENCE</scope>
</reference>
<gene>
    <name evidence="1" type="ORF">METZ01_LOCUS173116</name>
</gene>